<feature type="region of interest" description="Disordered" evidence="1">
    <location>
        <begin position="106"/>
        <end position="133"/>
    </location>
</feature>
<organism evidence="2 3">
    <name type="scientific">Mycena rosella</name>
    <name type="common">Pink bonnet</name>
    <name type="synonym">Agaricus rosellus</name>
    <dbReference type="NCBI Taxonomy" id="1033263"/>
    <lineage>
        <taxon>Eukaryota</taxon>
        <taxon>Fungi</taxon>
        <taxon>Dikarya</taxon>
        <taxon>Basidiomycota</taxon>
        <taxon>Agaricomycotina</taxon>
        <taxon>Agaricomycetes</taxon>
        <taxon>Agaricomycetidae</taxon>
        <taxon>Agaricales</taxon>
        <taxon>Marasmiineae</taxon>
        <taxon>Mycenaceae</taxon>
        <taxon>Mycena</taxon>
    </lineage>
</organism>
<evidence type="ECO:0000313" key="2">
    <source>
        <dbReference type="EMBL" id="KAJ7653441.1"/>
    </source>
</evidence>
<feature type="region of interest" description="Disordered" evidence="1">
    <location>
        <begin position="181"/>
        <end position="213"/>
    </location>
</feature>
<evidence type="ECO:0000256" key="1">
    <source>
        <dbReference type="SAM" id="MobiDB-lite"/>
    </source>
</evidence>
<comment type="caution">
    <text evidence="2">The sequence shown here is derived from an EMBL/GenBank/DDBJ whole genome shotgun (WGS) entry which is preliminary data.</text>
</comment>
<dbReference type="Proteomes" id="UP001221757">
    <property type="component" value="Unassembled WGS sequence"/>
</dbReference>
<sequence length="213" mass="22672">MREKSCVCLVPATLTHHASTPAPPPRPRLDLIRAGGTGAGAIRDSARATLLLIFIRRAVHHIAAEGEGPSRVAGRVVHFVGVRAASGELQCVCKIRRAQTGRKSYRERVSLPAASEGGKDVGEAQNFRAPSNPSSLSEVTLPLLASSNWPKPRLSTSDGALFKELSGRLGDVVDAVRLKKKISKPEKGKRKAGAVKADSDKEDSDFPEVLGTL</sequence>
<name>A0AAD7CPU8_MYCRO</name>
<proteinExistence type="predicted"/>
<evidence type="ECO:0000313" key="3">
    <source>
        <dbReference type="Proteomes" id="UP001221757"/>
    </source>
</evidence>
<protein>
    <submittedName>
        <fullName evidence="2">Uncharacterized protein</fullName>
    </submittedName>
</protein>
<reference evidence="2" key="1">
    <citation type="submission" date="2023-03" db="EMBL/GenBank/DDBJ databases">
        <title>Massive genome expansion in bonnet fungi (Mycena s.s.) driven by repeated elements and novel gene families across ecological guilds.</title>
        <authorList>
            <consortium name="Lawrence Berkeley National Laboratory"/>
            <person name="Harder C.B."/>
            <person name="Miyauchi S."/>
            <person name="Viragh M."/>
            <person name="Kuo A."/>
            <person name="Thoen E."/>
            <person name="Andreopoulos B."/>
            <person name="Lu D."/>
            <person name="Skrede I."/>
            <person name="Drula E."/>
            <person name="Henrissat B."/>
            <person name="Morin E."/>
            <person name="Kohler A."/>
            <person name="Barry K."/>
            <person name="LaButti K."/>
            <person name="Morin E."/>
            <person name="Salamov A."/>
            <person name="Lipzen A."/>
            <person name="Mereny Z."/>
            <person name="Hegedus B."/>
            <person name="Baldrian P."/>
            <person name="Stursova M."/>
            <person name="Weitz H."/>
            <person name="Taylor A."/>
            <person name="Grigoriev I.V."/>
            <person name="Nagy L.G."/>
            <person name="Martin F."/>
            <person name="Kauserud H."/>
        </authorList>
    </citation>
    <scope>NUCLEOTIDE SEQUENCE</scope>
    <source>
        <strain evidence="2">CBHHK067</strain>
    </source>
</reference>
<accession>A0AAD7CPU8</accession>
<gene>
    <name evidence="2" type="ORF">B0H17DRAFT_1147092</name>
</gene>
<keyword evidence="3" id="KW-1185">Reference proteome</keyword>
<dbReference type="EMBL" id="JARKIE010000335">
    <property type="protein sequence ID" value="KAJ7653441.1"/>
    <property type="molecule type" value="Genomic_DNA"/>
</dbReference>
<feature type="compositionally biased region" description="Basic residues" evidence="1">
    <location>
        <begin position="181"/>
        <end position="193"/>
    </location>
</feature>
<dbReference type="AlphaFoldDB" id="A0AAD7CPU8"/>